<feature type="compositionally biased region" description="Polar residues" evidence="1">
    <location>
        <begin position="19"/>
        <end position="28"/>
    </location>
</feature>
<reference evidence="3 4" key="1">
    <citation type="journal article" date="2018" name="Cell">
        <title>The Chara Genome: Secondary Complexity and Implications for Plant Terrestrialization.</title>
        <authorList>
            <person name="Nishiyama T."/>
            <person name="Sakayama H."/>
            <person name="Vries J.D."/>
            <person name="Buschmann H."/>
            <person name="Saint-Marcoux D."/>
            <person name="Ullrich K.K."/>
            <person name="Haas F.B."/>
            <person name="Vanderstraeten L."/>
            <person name="Becker D."/>
            <person name="Lang D."/>
            <person name="Vosolsobe S."/>
            <person name="Rombauts S."/>
            <person name="Wilhelmsson P.K.I."/>
            <person name="Janitza P."/>
            <person name="Kern R."/>
            <person name="Heyl A."/>
            <person name="Rumpler F."/>
            <person name="Villalobos L.I.A.C."/>
            <person name="Clay J.M."/>
            <person name="Skokan R."/>
            <person name="Toyoda A."/>
            <person name="Suzuki Y."/>
            <person name="Kagoshima H."/>
            <person name="Schijlen E."/>
            <person name="Tajeshwar N."/>
            <person name="Catarino B."/>
            <person name="Hetherington A.J."/>
            <person name="Saltykova A."/>
            <person name="Bonnot C."/>
            <person name="Breuninger H."/>
            <person name="Symeonidi A."/>
            <person name="Radhakrishnan G.V."/>
            <person name="Van Nieuwerburgh F."/>
            <person name="Deforce D."/>
            <person name="Chang C."/>
            <person name="Karol K.G."/>
            <person name="Hedrich R."/>
            <person name="Ulvskov P."/>
            <person name="Glockner G."/>
            <person name="Delwiche C.F."/>
            <person name="Petrasek J."/>
            <person name="Van de Peer Y."/>
            <person name="Friml J."/>
            <person name="Beilby M."/>
            <person name="Dolan L."/>
            <person name="Kohara Y."/>
            <person name="Sugano S."/>
            <person name="Fujiyama A."/>
            <person name="Delaux P.-M."/>
            <person name="Quint M."/>
            <person name="TheiBen G."/>
            <person name="Hagemann M."/>
            <person name="Harholt J."/>
            <person name="Dunand C."/>
            <person name="Zachgo S."/>
            <person name="Langdale J."/>
            <person name="Maumus F."/>
            <person name="Straeten D.V.D."/>
            <person name="Gould S.B."/>
            <person name="Rensing S.A."/>
        </authorList>
    </citation>
    <scope>NUCLEOTIDE SEQUENCE [LARGE SCALE GENOMIC DNA]</scope>
    <source>
        <strain evidence="3 4">S276</strain>
    </source>
</reference>
<dbReference type="Gramene" id="GBG62051">
    <property type="protein sequence ID" value="GBG62051"/>
    <property type="gene ID" value="CBR_g28527"/>
</dbReference>
<protein>
    <recommendedName>
        <fullName evidence="2">Myb-like domain-containing protein</fullName>
    </recommendedName>
</protein>
<feature type="compositionally biased region" description="Polar residues" evidence="1">
    <location>
        <begin position="196"/>
        <end position="214"/>
    </location>
</feature>
<accession>A0A388JW62</accession>
<dbReference type="PROSITE" id="PS50090">
    <property type="entry name" value="MYB_LIKE"/>
    <property type="match status" value="1"/>
</dbReference>
<dbReference type="Proteomes" id="UP000265515">
    <property type="component" value="Unassembled WGS sequence"/>
</dbReference>
<feature type="compositionally biased region" description="Low complexity" evidence="1">
    <location>
        <begin position="222"/>
        <end position="240"/>
    </location>
</feature>
<dbReference type="Gene3D" id="1.10.10.60">
    <property type="entry name" value="Homeodomain-like"/>
    <property type="match status" value="1"/>
</dbReference>
<feature type="region of interest" description="Disordered" evidence="1">
    <location>
        <begin position="477"/>
        <end position="525"/>
    </location>
</feature>
<gene>
    <name evidence="3" type="ORF">CBR_g28527</name>
</gene>
<dbReference type="Pfam" id="PF13837">
    <property type="entry name" value="Myb_DNA-bind_4"/>
    <property type="match status" value="1"/>
</dbReference>
<keyword evidence="4" id="KW-1185">Reference proteome</keyword>
<feature type="compositionally biased region" description="Low complexity" evidence="1">
    <location>
        <begin position="506"/>
        <end position="521"/>
    </location>
</feature>
<sequence>MASASDPTGLSCIQDWGYTESQYGTQGPDNAPPAVPAPEQAGMYTQLPSAFSRDCGSLNGTGSETQWPFEDGVGTQVPSSRPLGTLGQVGMRVGSGVRSSDPALSQVPEPHDVTGRVTHVPKSDSGTPLPGFCTPIQPIGGFSFGASGEDEHSLRESLRRRAIAMAEGHSSTPHCAQHLSFHSDVAPRDNCRAGSSGLSPITSADHVTSASPTQRGGAATTPPVSDVAGGAGGSSSSPAGHGIPYSPSVASQHHVPSEYLINRLIRDIEDGISPAHNAADTAAADNVGGNAAAPSRTPPRQSGDLTPVNGTPTRADARGQSSQSPSGVVCEAGTSPAARPQGQQGRACPSEKNKDRWGEDETTWLCRFRNEVKLLMIEDTEAYGWAGVKGNFWKFVELRMKAKGYNRDHKQCKNKFNQVIEYYQKLKCHERWSGLPSYWDMNSTRRKKYNVDFVLRQSWYDIIDSVEKDMDSINLTYLRDGGDDPRRHMDTDDMADADGETEGVSDDPAGGSRDASGGSRSTTFEPMLGKRKIAISNAREASVQAVTSAMRDHTTALTRSDRECAKMRCDTTRDVAKQQAELATQLMQQDVAGRERVATIVGDRVESGYNRLADDILMMGSRRRSRSSNDPRSSQSE</sequence>
<feature type="region of interest" description="Disordered" evidence="1">
    <location>
        <begin position="285"/>
        <end position="356"/>
    </location>
</feature>
<dbReference type="AlphaFoldDB" id="A0A388JW62"/>
<dbReference type="InterPro" id="IPR001005">
    <property type="entry name" value="SANT/Myb"/>
</dbReference>
<evidence type="ECO:0000313" key="4">
    <source>
        <dbReference type="Proteomes" id="UP000265515"/>
    </source>
</evidence>
<name>A0A388JW62_CHABU</name>
<feature type="compositionally biased region" description="Polar residues" evidence="1">
    <location>
        <begin position="298"/>
        <end position="312"/>
    </location>
</feature>
<proteinExistence type="predicted"/>
<feature type="region of interest" description="Disordered" evidence="1">
    <location>
        <begin position="617"/>
        <end position="637"/>
    </location>
</feature>
<feature type="region of interest" description="Disordered" evidence="1">
    <location>
        <begin position="94"/>
        <end position="130"/>
    </location>
</feature>
<dbReference type="EMBL" id="BFEA01000025">
    <property type="protein sequence ID" value="GBG62051.1"/>
    <property type="molecule type" value="Genomic_DNA"/>
</dbReference>
<feature type="region of interest" description="Disordered" evidence="1">
    <location>
        <begin position="19"/>
        <end position="41"/>
    </location>
</feature>
<dbReference type="OrthoDB" id="691673at2759"/>
<evidence type="ECO:0000259" key="2">
    <source>
        <dbReference type="PROSITE" id="PS50090"/>
    </source>
</evidence>
<dbReference type="PANTHER" id="PTHR33492:SF4">
    <property type="entry name" value="OS02G0174300 PROTEIN"/>
    <property type="match status" value="1"/>
</dbReference>
<comment type="caution">
    <text evidence="3">The sequence shown here is derived from an EMBL/GenBank/DDBJ whole genome shotgun (WGS) entry which is preliminary data.</text>
</comment>
<feature type="compositionally biased region" description="Low complexity" evidence="1">
    <location>
        <begin position="628"/>
        <end position="637"/>
    </location>
</feature>
<evidence type="ECO:0000256" key="1">
    <source>
        <dbReference type="SAM" id="MobiDB-lite"/>
    </source>
</evidence>
<evidence type="ECO:0000313" key="3">
    <source>
        <dbReference type="EMBL" id="GBG62051.1"/>
    </source>
</evidence>
<dbReference type="PANTHER" id="PTHR33492">
    <property type="entry name" value="OSJNBA0043A12.37 PROTEIN-RELATED"/>
    <property type="match status" value="1"/>
</dbReference>
<feature type="compositionally biased region" description="Acidic residues" evidence="1">
    <location>
        <begin position="492"/>
        <end position="505"/>
    </location>
</feature>
<feature type="region of interest" description="Disordered" evidence="1">
    <location>
        <begin position="191"/>
        <end position="250"/>
    </location>
</feature>
<organism evidence="3 4">
    <name type="scientific">Chara braunii</name>
    <name type="common">Braun's stonewort</name>
    <dbReference type="NCBI Taxonomy" id="69332"/>
    <lineage>
        <taxon>Eukaryota</taxon>
        <taxon>Viridiplantae</taxon>
        <taxon>Streptophyta</taxon>
        <taxon>Charophyceae</taxon>
        <taxon>Charales</taxon>
        <taxon>Characeae</taxon>
        <taxon>Chara</taxon>
    </lineage>
</organism>
<feature type="domain" description="Myb-like" evidence="2">
    <location>
        <begin position="349"/>
        <end position="420"/>
    </location>
</feature>
<dbReference type="InterPro" id="IPR044822">
    <property type="entry name" value="Myb_DNA-bind_4"/>
</dbReference>
<feature type="compositionally biased region" description="Basic and acidic residues" evidence="1">
    <location>
        <begin position="480"/>
        <end position="491"/>
    </location>
</feature>